<evidence type="ECO:0000313" key="3">
    <source>
        <dbReference type="EMBL" id="MDK2061399.1"/>
    </source>
</evidence>
<evidence type="ECO:0000313" key="4">
    <source>
        <dbReference type="EMBL" id="MDN5133211.1"/>
    </source>
</evidence>
<dbReference type="EMBL" id="JAQTJH010000002">
    <property type="protein sequence ID" value="MDK2061399.1"/>
    <property type="molecule type" value="Genomic_DNA"/>
</dbReference>
<gene>
    <name evidence="4" type="ORF">PJV92_10805</name>
    <name evidence="3" type="ORF">PT520_02550</name>
</gene>
<dbReference type="PANTHER" id="PTHR47307">
    <property type="entry name" value="GLUTATHIONE-REGULATED POTASSIUM-EFFLUX SYSTEM ANCILLARY PROTEIN KEFG"/>
    <property type="match status" value="1"/>
</dbReference>
<dbReference type="Gene3D" id="3.40.50.360">
    <property type="match status" value="1"/>
</dbReference>
<sequence>MSKICIISIIILKGQKMAQSKKRVLINLVHPNMNESRVNKVLSEVAQKEDFVTINNLYAKYPDFKIDAKKEQQLLLENDVIVFQFPMYWLSSPALLKEWLDVVLEYNFAFGEHYKLENKTLLIATSVGSGTAQYNKNGSNKFTVEEILNSFEATANYIKMNYAKPFVTYETFMISDEKLEESAKNYVEYLKELAK</sequence>
<organism evidence="4 5">
    <name type="scientific">Aliarcobacter butzleri</name>
    <dbReference type="NCBI Taxonomy" id="28197"/>
    <lineage>
        <taxon>Bacteria</taxon>
        <taxon>Pseudomonadati</taxon>
        <taxon>Campylobacterota</taxon>
        <taxon>Epsilonproteobacteria</taxon>
        <taxon>Campylobacterales</taxon>
        <taxon>Arcobacteraceae</taxon>
        <taxon>Aliarcobacter</taxon>
    </lineage>
</organism>
<reference evidence="3" key="4">
    <citation type="submission" date="2023-02" db="EMBL/GenBank/DDBJ databases">
        <authorList>
            <person name="Concha-Toloza M."/>
            <person name="Lopez-Cantillo M."/>
            <person name="Molina-Mora J."/>
            <person name="Collado L."/>
        </authorList>
    </citation>
    <scope>NUCLEOTIDE SEQUENCE</scope>
    <source>
        <strain evidence="3">FR1p273A</strain>
    </source>
</reference>
<dbReference type="InterPro" id="IPR003680">
    <property type="entry name" value="Flavodoxin_fold"/>
</dbReference>
<dbReference type="InterPro" id="IPR046980">
    <property type="entry name" value="KefG/KefF"/>
</dbReference>
<keyword evidence="1" id="KW-0560">Oxidoreductase</keyword>
<name>A0AAP4Q0N6_9BACT</name>
<dbReference type="GO" id="GO:0010181">
    <property type="term" value="F:FMN binding"/>
    <property type="evidence" value="ECO:0007669"/>
    <property type="project" value="TreeGrafter"/>
</dbReference>
<protein>
    <submittedName>
        <fullName evidence="4">NAD(P)H-dependent oxidoreductase</fullName>
    </submittedName>
</protein>
<dbReference type="EMBL" id="JAQJJM010000033">
    <property type="protein sequence ID" value="MDN5133211.1"/>
    <property type="molecule type" value="Genomic_DNA"/>
</dbReference>
<dbReference type="GO" id="GO:0003955">
    <property type="term" value="F:NAD(P)H dehydrogenase (quinone) activity"/>
    <property type="evidence" value="ECO:0007669"/>
    <property type="project" value="TreeGrafter"/>
</dbReference>
<dbReference type="Proteomes" id="UP001171508">
    <property type="component" value="Unassembled WGS sequence"/>
</dbReference>
<dbReference type="GO" id="GO:0009055">
    <property type="term" value="F:electron transfer activity"/>
    <property type="evidence" value="ECO:0007669"/>
    <property type="project" value="TreeGrafter"/>
</dbReference>
<evidence type="ECO:0000313" key="5">
    <source>
        <dbReference type="Proteomes" id="UP001171508"/>
    </source>
</evidence>
<reference evidence="4" key="2">
    <citation type="journal article" date="2023" name="Microorganisms">
        <title>Genomic Characterization of Arcobacter butzleri Strains Isolated from Various Sources in Lithuania.</title>
        <authorList>
            <person name="Uljanovas D."/>
            <person name="Golz G."/>
            <person name="Fleischmann S."/>
            <person name="Kudirkiene E."/>
            <person name="Kasetiene N."/>
            <person name="Grineviciene A."/>
            <person name="Tamuleviciene E."/>
            <person name="Aksomaitiene J."/>
            <person name="Alter T."/>
            <person name="Malakauskas M."/>
        </authorList>
    </citation>
    <scope>NUCLEOTIDE SEQUENCE</scope>
    <source>
        <strain evidence="4">H19</strain>
    </source>
</reference>
<accession>A0AAP4Q0N6</accession>
<dbReference type="Pfam" id="PF02525">
    <property type="entry name" value="Flavodoxin_2"/>
    <property type="match status" value="1"/>
</dbReference>
<comment type="caution">
    <text evidence="4">The sequence shown here is derived from an EMBL/GenBank/DDBJ whole genome shotgun (WGS) entry which is preliminary data.</text>
</comment>
<dbReference type="SUPFAM" id="SSF52218">
    <property type="entry name" value="Flavoproteins"/>
    <property type="match status" value="1"/>
</dbReference>
<dbReference type="InterPro" id="IPR029039">
    <property type="entry name" value="Flavoprotein-like_sf"/>
</dbReference>
<dbReference type="RefSeq" id="WP_175530910.1">
    <property type="nucleotide sequence ID" value="NZ_JABWGL010000007.1"/>
</dbReference>
<dbReference type="AlphaFoldDB" id="A0AAP4Q0N6"/>
<evidence type="ECO:0000256" key="1">
    <source>
        <dbReference type="ARBA" id="ARBA00023002"/>
    </source>
</evidence>
<dbReference type="Proteomes" id="UP001237843">
    <property type="component" value="Unassembled WGS sequence"/>
</dbReference>
<proteinExistence type="predicted"/>
<dbReference type="PANTHER" id="PTHR47307:SF1">
    <property type="entry name" value="GLUTATHIONE-REGULATED POTASSIUM-EFFLUX SYSTEM ANCILLARY PROTEIN KEFG"/>
    <property type="match status" value="1"/>
</dbReference>
<reference evidence="4" key="3">
    <citation type="submission" date="2023-01" db="EMBL/GenBank/DDBJ databases">
        <authorList>
            <person name="Uljanovas D."/>
        </authorList>
    </citation>
    <scope>NUCLEOTIDE SEQUENCE</scope>
    <source>
        <strain evidence="4">H19</strain>
    </source>
</reference>
<evidence type="ECO:0000259" key="2">
    <source>
        <dbReference type="Pfam" id="PF02525"/>
    </source>
</evidence>
<reference evidence="3" key="1">
    <citation type="journal article" date="2023" name="Antibiotics">
        <title>Genomic Characterization of Antibiotic-Resistant Campylobacterales Isolated from Chilean Poultry Meat.</title>
        <authorList>
            <person name="Concha-Toloza M."/>
            <person name="Lopez-Cantillo M."/>
            <person name="Molina-Mora J.A."/>
            <person name="Collado L."/>
        </authorList>
    </citation>
    <scope>NUCLEOTIDE SEQUENCE</scope>
    <source>
        <strain evidence="3">FR1p273A</strain>
    </source>
</reference>
<feature type="domain" description="Flavodoxin-like fold" evidence="2">
    <location>
        <begin position="22"/>
        <end position="190"/>
    </location>
</feature>